<feature type="non-terminal residue" evidence="2">
    <location>
        <position position="1"/>
    </location>
</feature>
<feature type="region of interest" description="Disordered" evidence="1">
    <location>
        <begin position="82"/>
        <end position="141"/>
    </location>
</feature>
<reference evidence="2" key="1">
    <citation type="submission" date="2016-05" db="EMBL/GenBank/DDBJ databases">
        <authorList>
            <person name="Lavstsen T."/>
            <person name="Jespersen J.S."/>
        </authorList>
    </citation>
    <scope>NUCLEOTIDE SEQUENCE</scope>
    <source>
        <tissue evidence="2">Brain</tissue>
    </source>
</reference>
<dbReference type="AlphaFoldDB" id="A0A1A8NYM5"/>
<protein>
    <submittedName>
        <fullName evidence="2">Uncharacterized protein</fullName>
    </submittedName>
</protein>
<evidence type="ECO:0000313" key="2">
    <source>
        <dbReference type="EMBL" id="SBR73867.1"/>
    </source>
</evidence>
<proteinExistence type="predicted"/>
<dbReference type="EMBL" id="HAEH01004415">
    <property type="protein sequence ID" value="SBR73867.1"/>
    <property type="molecule type" value="Transcribed_RNA"/>
</dbReference>
<feature type="compositionally biased region" description="Polar residues" evidence="1">
    <location>
        <begin position="102"/>
        <end position="120"/>
    </location>
</feature>
<accession>A0A1A8NYM5</accession>
<name>A0A1A8NYM5_9TELE</name>
<reference evidence="2" key="2">
    <citation type="submission" date="2016-06" db="EMBL/GenBank/DDBJ databases">
        <title>The genome of a short-lived fish provides insights into sex chromosome evolution and the genetic control of aging.</title>
        <authorList>
            <person name="Reichwald K."/>
            <person name="Felder M."/>
            <person name="Petzold A."/>
            <person name="Koch P."/>
            <person name="Groth M."/>
            <person name="Platzer M."/>
        </authorList>
    </citation>
    <scope>NUCLEOTIDE SEQUENCE</scope>
    <source>
        <tissue evidence="2">Brain</tissue>
    </source>
</reference>
<gene>
    <name evidence="2" type="primary">Nfu_g_1_011167</name>
</gene>
<evidence type="ECO:0000256" key="1">
    <source>
        <dbReference type="SAM" id="MobiDB-lite"/>
    </source>
</evidence>
<organism evidence="2">
    <name type="scientific">Nothobranchius rachovii</name>
    <name type="common">bluefin notho</name>
    <dbReference type="NCBI Taxonomy" id="451742"/>
    <lineage>
        <taxon>Eukaryota</taxon>
        <taxon>Metazoa</taxon>
        <taxon>Chordata</taxon>
        <taxon>Craniata</taxon>
        <taxon>Vertebrata</taxon>
        <taxon>Euteleostomi</taxon>
        <taxon>Actinopterygii</taxon>
        <taxon>Neopterygii</taxon>
        <taxon>Teleostei</taxon>
        <taxon>Neoteleostei</taxon>
        <taxon>Acanthomorphata</taxon>
        <taxon>Ovalentaria</taxon>
        <taxon>Atherinomorphae</taxon>
        <taxon>Cyprinodontiformes</taxon>
        <taxon>Nothobranchiidae</taxon>
        <taxon>Nothobranchius</taxon>
    </lineage>
</organism>
<sequence length="141" mass="15912">IDMDAQCEYMSQFKASFGWKLKHQQTEFLQEIQTSVAPITTNLQRELLDQKTTMKQMCEEMTGNLKSVQLPHQTLLDQTAHTGYYGKPHTAGVPSRPRMESPVQQEVQTVVPSSTVQPSGRSRDSSKAPIKLQFPMGKLMT</sequence>